<dbReference type="CDD" id="cd23507">
    <property type="entry name" value="hydrophobin_I"/>
    <property type="match status" value="1"/>
</dbReference>
<dbReference type="EMBL" id="CACVBS010000079">
    <property type="protein sequence ID" value="CAA7269621.1"/>
    <property type="molecule type" value="Genomic_DNA"/>
</dbReference>
<evidence type="ECO:0000256" key="5">
    <source>
        <dbReference type="ARBA" id="ARBA00022729"/>
    </source>
</evidence>
<keyword evidence="4 7" id="KW-0964">Secreted</keyword>
<dbReference type="GO" id="GO:0009277">
    <property type="term" value="C:fungal-type cell wall"/>
    <property type="evidence" value="ECO:0007669"/>
    <property type="project" value="InterPro"/>
</dbReference>
<keyword evidence="3 7" id="KW-0134">Cell wall</keyword>
<dbReference type="GO" id="GO:0005199">
    <property type="term" value="F:structural constituent of cell wall"/>
    <property type="evidence" value="ECO:0007669"/>
    <property type="project" value="InterPro"/>
</dbReference>
<keyword evidence="9" id="KW-1185">Reference proteome</keyword>
<evidence type="ECO:0000256" key="7">
    <source>
        <dbReference type="RuleBase" id="RU365009"/>
    </source>
</evidence>
<organism evidence="8 9">
    <name type="scientific">Cyclocybe aegerita</name>
    <name type="common">Black poplar mushroom</name>
    <name type="synonym">Agrocybe aegerita</name>
    <dbReference type="NCBI Taxonomy" id="1973307"/>
    <lineage>
        <taxon>Eukaryota</taxon>
        <taxon>Fungi</taxon>
        <taxon>Dikarya</taxon>
        <taxon>Basidiomycota</taxon>
        <taxon>Agaricomycotina</taxon>
        <taxon>Agaricomycetes</taxon>
        <taxon>Agaricomycetidae</taxon>
        <taxon>Agaricales</taxon>
        <taxon>Agaricineae</taxon>
        <taxon>Bolbitiaceae</taxon>
        <taxon>Cyclocybe</taxon>
    </lineage>
</organism>
<comment type="similarity">
    <text evidence="2 7">Belongs to the fungal hydrophobin family.</text>
</comment>
<evidence type="ECO:0000256" key="6">
    <source>
        <dbReference type="ARBA" id="ARBA00023157"/>
    </source>
</evidence>
<evidence type="ECO:0000313" key="9">
    <source>
        <dbReference type="Proteomes" id="UP000467700"/>
    </source>
</evidence>
<dbReference type="Pfam" id="PF01185">
    <property type="entry name" value="Hydrophobin"/>
    <property type="match status" value="1"/>
</dbReference>
<accession>A0A8S0XZF3</accession>
<dbReference type="AlphaFoldDB" id="A0A8S0XZF3"/>
<evidence type="ECO:0000256" key="2">
    <source>
        <dbReference type="ARBA" id="ARBA00010446"/>
    </source>
</evidence>
<dbReference type="InterPro" id="IPR019778">
    <property type="entry name" value="Class_I_Hydrophobin_CS"/>
</dbReference>
<dbReference type="PROSITE" id="PS00956">
    <property type="entry name" value="HYDROPHOBIN"/>
    <property type="match status" value="1"/>
</dbReference>
<gene>
    <name evidence="8" type="ORF">AAE3_LOCUS11788</name>
</gene>
<name>A0A8S0XZF3_CYCAE</name>
<sequence>MAREALLLYIRKRTAHILQSKAHKHPINSTKSTHNAIPHCSCSSRSHSPCCRHNDSHGHHSFSSASDPDGPQSMRNWSHSVLQLSSGPNAPGGLLGLPILGPLLGILGLVINPINAIVGVTCSPIDVIGIGGNSCSAQPVCCQNNSFNGIIAIGCTPVNLNL</sequence>
<dbReference type="InterPro" id="IPR001338">
    <property type="entry name" value="Class_I_Hydrophobin"/>
</dbReference>
<proteinExistence type="inferred from homology"/>
<reference evidence="8 9" key="1">
    <citation type="submission" date="2020-01" db="EMBL/GenBank/DDBJ databases">
        <authorList>
            <person name="Gupta K D."/>
        </authorList>
    </citation>
    <scope>NUCLEOTIDE SEQUENCE [LARGE SCALE GENOMIC DNA]</scope>
</reference>
<dbReference type="SMART" id="SM00075">
    <property type="entry name" value="HYDRO"/>
    <property type="match status" value="1"/>
</dbReference>
<evidence type="ECO:0000256" key="4">
    <source>
        <dbReference type="ARBA" id="ARBA00022525"/>
    </source>
</evidence>
<dbReference type="Proteomes" id="UP000467700">
    <property type="component" value="Unassembled WGS sequence"/>
</dbReference>
<evidence type="ECO:0000256" key="3">
    <source>
        <dbReference type="ARBA" id="ARBA00022512"/>
    </source>
</evidence>
<evidence type="ECO:0000313" key="8">
    <source>
        <dbReference type="EMBL" id="CAA7269621.1"/>
    </source>
</evidence>
<comment type="subcellular location">
    <subcellularLocation>
        <location evidence="1 7">Secreted</location>
        <location evidence="1 7">Cell wall</location>
    </subcellularLocation>
</comment>
<comment type="caution">
    <text evidence="8">The sequence shown here is derived from an EMBL/GenBank/DDBJ whole genome shotgun (WGS) entry which is preliminary data.</text>
</comment>
<keyword evidence="6 7" id="KW-1015">Disulfide bond</keyword>
<evidence type="ECO:0000256" key="1">
    <source>
        <dbReference type="ARBA" id="ARBA00004191"/>
    </source>
</evidence>
<dbReference type="OrthoDB" id="4225815at2759"/>
<protein>
    <recommendedName>
        <fullName evidence="7">Hydrophobin</fullName>
    </recommendedName>
</protein>
<keyword evidence="5 7" id="KW-0732">Signal</keyword>